<dbReference type="CDD" id="cd06569">
    <property type="entry name" value="GH20_Sm-chitobiase-like"/>
    <property type="match status" value="1"/>
</dbReference>
<dbReference type="InterPro" id="IPR015882">
    <property type="entry name" value="HEX_bac_N"/>
</dbReference>
<evidence type="ECO:0000256" key="5">
    <source>
        <dbReference type="ARBA" id="ARBA00023295"/>
    </source>
</evidence>
<dbReference type="CDD" id="cd02847">
    <property type="entry name" value="E_set_Chitobiase_C"/>
    <property type="match status" value="1"/>
</dbReference>
<evidence type="ECO:0000256" key="8">
    <source>
        <dbReference type="PIRSR" id="PIRSR625705-1"/>
    </source>
</evidence>
<accession>Q7MMX5</accession>
<dbReference type="Gene3D" id="3.30.379.10">
    <property type="entry name" value="Chitobiase/beta-hexosaminidase domain 2-like"/>
    <property type="match status" value="1"/>
</dbReference>
<dbReference type="EMBL" id="BA000037">
    <property type="protein sequence ID" value="BAC93706.1"/>
    <property type="molecule type" value="Genomic_DNA"/>
</dbReference>
<dbReference type="GO" id="GO:0004563">
    <property type="term" value="F:beta-N-acetylhexosaminidase activity"/>
    <property type="evidence" value="ECO:0007669"/>
    <property type="project" value="UniProtKB-EC"/>
</dbReference>
<dbReference type="Pfam" id="PF03173">
    <property type="entry name" value="CHB_HEX"/>
    <property type="match status" value="1"/>
</dbReference>
<evidence type="ECO:0000256" key="7">
    <source>
        <dbReference type="ARBA" id="ARBA00033000"/>
    </source>
</evidence>
<dbReference type="SMART" id="SM01081">
    <property type="entry name" value="CHB_HEX"/>
    <property type="match status" value="1"/>
</dbReference>
<dbReference type="InterPro" id="IPR004866">
    <property type="entry name" value="CHB/HEX_N_dom"/>
</dbReference>
<dbReference type="GO" id="GO:0005975">
    <property type="term" value="P:carbohydrate metabolic process"/>
    <property type="evidence" value="ECO:0007669"/>
    <property type="project" value="InterPro"/>
</dbReference>
<dbReference type="InterPro" id="IPR015883">
    <property type="entry name" value="Glyco_hydro_20_cat"/>
</dbReference>
<dbReference type="InterPro" id="IPR012291">
    <property type="entry name" value="CBM2_carb-bd_dom_sf"/>
</dbReference>
<evidence type="ECO:0000256" key="2">
    <source>
        <dbReference type="ARBA" id="ARBA00006285"/>
    </source>
</evidence>
<dbReference type="PANTHER" id="PTHR22600">
    <property type="entry name" value="BETA-HEXOSAMINIDASE"/>
    <property type="match status" value="1"/>
</dbReference>
<dbReference type="GO" id="GO:0016020">
    <property type="term" value="C:membrane"/>
    <property type="evidence" value="ECO:0007669"/>
    <property type="project" value="TreeGrafter"/>
</dbReference>
<evidence type="ECO:0000256" key="3">
    <source>
        <dbReference type="ARBA" id="ARBA00012663"/>
    </source>
</evidence>
<gene>
    <name evidence="10" type="ordered locus">VV0942</name>
</gene>
<sequence length="906" mass="99982">MLNALVSNSRFGWIDFLSFRVSKMLKQTLIAASVIASLAGCSTLQSDEQRVVNSLADNLDIQYQVMTNHGANEGLACGDMGAEWASCNRVNMTLVNQGDAVSAKDWAIYFHSIRLILDVENDQFKISRVTGDLHKLEPTDKFDGFAAGEEVVLPLIGEYWTLFETDFMPGAFVTAPNAEPKMIASLNTEDVASFVAGLEGNNLKRTPDDNNVFASAVSRFEKNEDLAKQDVSTTLLPTPLFVEAGKGTVDIAAGIALPKDAFDAAQFAAIQERAEVVGVNVRGDVPVSITVVPADFTGELAKSGAYEMSIQGDGIAIKAFDQAGAFYAVQSIFGLIDSQNADSLPQLSIKDAPRFDYRGVMVDVARNFHSKDAILATLDQMAAYKMNKLHLHLTDDEGWRLEIPGLPELTEVGANRCFDIEEKSCLLPQLGSGSTSDNFGSGYFSKADYVEILKYAKARNIEVIPEIDMPAHARAAVVSMEARYDRLMAEGKEAQANEFRLMDPQDTSNVTTVQFYDKQSFINPCMESSTRFVDKVISEVAAMHSEAGAPLTTWHFGGDEAKNIKLGAGFQDVNAQDKVSWKGTIDLSKQDKPFAQSPQCQTLITDGTVSDFGHLPSHFAEQVSKIVAEKGISNFQAWQDGLKYSEGENAFATENTRVNFWDVLYWGGTSSVYEWSKKGYDVIVSNPDYVYMDMPYEVDPKERGYYWATRATDTRKMFGFAPENMPQNAETSLDRDGNGFTGKGEIEAKPFYGLSAQLWSETVRNDEQYEYMVFPRVLAAAERAWHRADWENDYKVGVEYSQNSNLVDKAALNLDYNRFANVLGQRELAKLEKSGIDYRLPVPGAKVEGGKLAMNVQFPGVTLQYSLDGKNWLTYADDARPTVEGEVFIRSVSATGEKASRVTSVK</sequence>
<evidence type="ECO:0000256" key="4">
    <source>
        <dbReference type="ARBA" id="ARBA00022801"/>
    </source>
</evidence>
<keyword evidence="4" id="KW-0378">Hydrolase</keyword>
<dbReference type="KEGG" id="vvy:VV0942"/>
<dbReference type="PANTHER" id="PTHR22600:SF57">
    <property type="entry name" value="BETA-N-ACETYLHEXOSAMINIDASE"/>
    <property type="match status" value="1"/>
</dbReference>
<dbReference type="Pfam" id="PF00728">
    <property type="entry name" value="Glyco_hydro_20"/>
    <property type="match status" value="1"/>
</dbReference>
<feature type="domain" description="Chitobiase/beta-hexosaminidases N-terminal" evidence="9">
    <location>
        <begin position="57"/>
        <end position="218"/>
    </location>
</feature>
<proteinExistence type="inferred from homology"/>
<dbReference type="Pfam" id="PF02838">
    <property type="entry name" value="Glyco_hydro_20b"/>
    <property type="match status" value="1"/>
</dbReference>
<name>Q7MMX5_VIBVY</name>
<reference evidence="10 11" key="1">
    <citation type="journal article" date="2003" name="Genome Res.">
        <title>Comparative genome analysis of Vibrio vulnificus, a marine pathogen.</title>
        <authorList>
            <person name="Chen C.Y."/>
            <person name="Wu K.M."/>
            <person name="Chang Y.C."/>
            <person name="Chang C.H."/>
            <person name="Tsai H.C."/>
            <person name="Liao T.L."/>
            <person name="Liu Y.M."/>
            <person name="Chen H.J."/>
            <person name="Shen A.B."/>
            <person name="Li J.C."/>
            <person name="Su T.L."/>
            <person name="Shao C.P."/>
            <person name="Lee C.T."/>
            <person name="Hor L.I."/>
            <person name="Tsai S.F."/>
        </authorList>
    </citation>
    <scope>NUCLEOTIDE SEQUENCE [LARGE SCALE GENOMIC DNA]</scope>
    <source>
        <strain evidence="10 11">YJ016</strain>
    </source>
</reference>
<dbReference type="InterPro" id="IPR004867">
    <property type="entry name" value="CHB_C_dom"/>
</dbReference>
<dbReference type="GO" id="GO:0030247">
    <property type="term" value="F:polysaccharide binding"/>
    <property type="evidence" value="ECO:0007669"/>
    <property type="project" value="InterPro"/>
</dbReference>
<dbReference type="eggNOG" id="COG3525">
    <property type="taxonomic scope" value="Bacteria"/>
</dbReference>
<comment type="catalytic activity">
    <reaction evidence="1">
        <text>Hydrolysis of terminal non-reducing N-acetyl-D-hexosamine residues in N-acetyl-beta-D-hexosaminides.</text>
        <dbReference type="EC" id="3.2.1.52"/>
    </reaction>
</comment>
<protein>
    <recommendedName>
        <fullName evidence="3">beta-N-acetylhexosaminidase</fullName>
        <ecNumber evidence="3">3.2.1.52</ecNumber>
    </recommendedName>
    <alternativeName>
        <fullName evidence="6">Beta-N-acetylhexosaminidase</fullName>
    </alternativeName>
    <alternativeName>
        <fullName evidence="7">N-acetyl-beta-glucosaminidase</fullName>
    </alternativeName>
</protein>
<organism evidence="10 11">
    <name type="scientific">Vibrio vulnificus (strain YJ016)</name>
    <dbReference type="NCBI Taxonomy" id="196600"/>
    <lineage>
        <taxon>Bacteria</taxon>
        <taxon>Pseudomonadati</taxon>
        <taxon>Pseudomonadota</taxon>
        <taxon>Gammaproteobacteria</taxon>
        <taxon>Vibrionales</taxon>
        <taxon>Vibrionaceae</taxon>
        <taxon>Vibrio</taxon>
    </lineage>
</organism>
<dbReference type="Gene3D" id="2.60.40.290">
    <property type="match status" value="1"/>
</dbReference>
<dbReference type="AlphaFoldDB" id="Q7MMX5"/>
<dbReference type="HOGENOM" id="CLU_007082_4_1_6"/>
<dbReference type="InterPro" id="IPR029018">
    <property type="entry name" value="Hex-like_dom2"/>
</dbReference>
<dbReference type="InterPro" id="IPR014756">
    <property type="entry name" value="Ig_E-set"/>
</dbReference>
<evidence type="ECO:0000259" key="9">
    <source>
        <dbReference type="SMART" id="SM01081"/>
    </source>
</evidence>
<evidence type="ECO:0000313" key="11">
    <source>
        <dbReference type="Proteomes" id="UP000002675"/>
    </source>
</evidence>
<dbReference type="SUPFAM" id="SSF81296">
    <property type="entry name" value="E set domains"/>
    <property type="match status" value="1"/>
</dbReference>
<dbReference type="GO" id="GO:0030203">
    <property type="term" value="P:glycosaminoglycan metabolic process"/>
    <property type="evidence" value="ECO:0007669"/>
    <property type="project" value="TreeGrafter"/>
</dbReference>
<dbReference type="EC" id="3.2.1.52" evidence="3"/>
<dbReference type="InterPro" id="IPR025705">
    <property type="entry name" value="Beta_hexosaminidase_sua/sub"/>
</dbReference>
<dbReference type="Gene3D" id="2.60.40.10">
    <property type="entry name" value="Immunoglobulins"/>
    <property type="match status" value="1"/>
</dbReference>
<dbReference type="InterPro" id="IPR013783">
    <property type="entry name" value="Ig-like_fold"/>
</dbReference>
<dbReference type="InterPro" id="IPR008965">
    <property type="entry name" value="CBM2/CBM3_carb-bd_dom_sf"/>
</dbReference>
<dbReference type="SUPFAM" id="SSF51445">
    <property type="entry name" value="(Trans)glycosidases"/>
    <property type="match status" value="1"/>
</dbReference>
<dbReference type="PRINTS" id="PR00738">
    <property type="entry name" value="GLHYDRLASE20"/>
</dbReference>
<dbReference type="FunFam" id="3.20.20.80:FF:000216">
    <property type="entry name" value="Beta-N-acetylhexosaminidase"/>
    <property type="match status" value="1"/>
</dbReference>
<keyword evidence="5" id="KW-0326">Glycosidase</keyword>
<evidence type="ECO:0000256" key="6">
    <source>
        <dbReference type="ARBA" id="ARBA00030512"/>
    </source>
</evidence>
<dbReference type="CAZy" id="GH20">
    <property type="family name" value="Glycoside Hydrolase Family 20"/>
</dbReference>
<dbReference type="SUPFAM" id="SSF49384">
    <property type="entry name" value="Carbohydrate-binding domain"/>
    <property type="match status" value="1"/>
</dbReference>
<dbReference type="Pfam" id="PF03174">
    <property type="entry name" value="CHB_HEX_C"/>
    <property type="match status" value="1"/>
</dbReference>
<comment type="similarity">
    <text evidence="2">Belongs to the glycosyl hydrolase 20 family.</text>
</comment>
<dbReference type="Proteomes" id="UP000002675">
    <property type="component" value="Chromosome I"/>
</dbReference>
<dbReference type="InterPro" id="IPR017853">
    <property type="entry name" value="GH"/>
</dbReference>
<evidence type="ECO:0000313" key="10">
    <source>
        <dbReference type="EMBL" id="BAC93706.1"/>
    </source>
</evidence>
<feature type="active site" description="Proton donor" evidence="8">
    <location>
        <position position="560"/>
    </location>
</feature>
<dbReference type="STRING" id="672.VV93_v1c08730"/>
<dbReference type="SUPFAM" id="SSF55545">
    <property type="entry name" value="beta-N-acetylhexosaminidase-like domain"/>
    <property type="match status" value="1"/>
</dbReference>
<dbReference type="Gene3D" id="3.20.20.80">
    <property type="entry name" value="Glycosidases"/>
    <property type="match status" value="1"/>
</dbReference>
<evidence type="ECO:0000256" key="1">
    <source>
        <dbReference type="ARBA" id="ARBA00001231"/>
    </source>
</evidence>